<dbReference type="SUPFAM" id="SSF48537">
    <property type="entry name" value="Phospholipase C/P1 nuclease"/>
    <property type="match status" value="1"/>
</dbReference>
<keyword evidence="1" id="KW-0472">Membrane</keyword>
<dbReference type="GO" id="GO:0016788">
    <property type="term" value="F:hydrolase activity, acting on ester bonds"/>
    <property type="evidence" value="ECO:0007669"/>
    <property type="project" value="InterPro"/>
</dbReference>
<name>A0A4D7JSK5_9BACT</name>
<feature type="transmembrane region" description="Helical" evidence="1">
    <location>
        <begin position="21"/>
        <end position="40"/>
    </location>
</feature>
<dbReference type="Pfam" id="PF00882">
    <property type="entry name" value="Zn_dep_PLPC"/>
    <property type="match status" value="1"/>
</dbReference>
<evidence type="ECO:0000256" key="1">
    <source>
        <dbReference type="SAM" id="Phobius"/>
    </source>
</evidence>
<protein>
    <submittedName>
        <fullName evidence="3">S1/P1 Nuclease</fullName>
    </submittedName>
</protein>
<dbReference type="InterPro" id="IPR029002">
    <property type="entry name" value="PLPC/GPLD1"/>
</dbReference>
<reference evidence="3 4" key="1">
    <citation type="submission" date="2018-04" db="EMBL/GenBank/DDBJ databases">
        <title>Complete genome uncultured novel isolate.</title>
        <authorList>
            <person name="Merlino G."/>
        </authorList>
    </citation>
    <scope>NUCLEOTIDE SEQUENCE [LARGE SCALE GENOMIC DNA]</scope>
    <source>
        <strain evidence="4">R1DC9</strain>
    </source>
</reference>
<dbReference type="Proteomes" id="UP000298616">
    <property type="component" value="Chromosome"/>
</dbReference>
<dbReference type="EMBL" id="CP028923">
    <property type="protein sequence ID" value="QCK13925.1"/>
    <property type="molecule type" value="Genomic_DNA"/>
</dbReference>
<accession>A0A4D7JSK5</accession>
<dbReference type="CDD" id="cd10981">
    <property type="entry name" value="ZnPC_S1P1"/>
    <property type="match status" value="1"/>
</dbReference>
<keyword evidence="1" id="KW-0812">Transmembrane</keyword>
<dbReference type="Gene3D" id="1.10.575.10">
    <property type="entry name" value="P1 Nuclease"/>
    <property type="match status" value="1"/>
</dbReference>
<gene>
    <name evidence="3" type="ORF">DCC35_03710</name>
</gene>
<evidence type="ECO:0000259" key="2">
    <source>
        <dbReference type="Pfam" id="PF00882"/>
    </source>
</evidence>
<dbReference type="InterPro" id="IPR008947">
    <property type="entry name" value="PLipase_C/P1_nuclease_dom_sf"/>
</dbReference>
<sequence>MGIQKELAYFRPMKKINFLRVFIILTLILIPVISFSWGFFAHREINRRAILTLPAEMSKFYKNFSQYISEHSVDPDKRRHSVPDEAPRHYLDADVYGDSAVYKLPRYWKEAVDSLSEDTLKAYGVLPWHVQRVCYQLTDAFKEKNVERIIQLSAEMGHYIGDAHVPLHTTINYNGQLTGQEGIHSFWETRLPELFFKNYVLVPRKAKYIENTQLEIWNVIAHSHSLVDSVLSSEVKARKNIPESEQYSVTIRKNVEVKRPSYELSAEYNRLLNNMVEKQMLRSINKIGDFWFTCWVDAGQPNLDKMLKKYNKNEESKKKRND</sequence>
<evidence type="ECO:0000313" key="4">
    <source>
        <dbReference type="Proteomes" id="UP000298616"/>
    </source>
</evidence>
<keyword evidence="4" id="KW-1185">Reference proteome</keyword>
<dbReference type="AlphaFoldDB" id="A0A4D7JSK5"/>
<feature type="domain" description="Phospholipase C/D" evidence="2">
    <location>
        <begin position="42"/>
        <end position="207"/>
    </location>
</feature>
<dbReference type="KEGG" id="fpf:DCC35_03710"/>
<organism evidence="3 4">
    <name type="scientific">Mangrovivirga cuniculi</name>
    <dbReference type="NCBI Taxonomy" id="2715131"/>
    <lineage>
        <taxon>Bacteria</taxon>
        <taxon>Pseudomonadati</taxon>
        <taxon>Bacteroidota</taxon>
        <taxon>Cytophagia</taxon>
        <taxon>Cytophagales</taxon>
        <taxon>Mangrovivirgaceae</taxon>
        <taxon>Mangrovivirga</taxon>
    </lineage>
</organism>
<keyword evidence="1" id="KW-1133">Transmembrane helix</keyword>
<evidence type="ECO:0000313" key="3">
    <source>
        <dbReference type="EMBL" id="QCK13925.1"/>
    </source>
</evidence>
<proteinExistence type="predicted"/>